<evidence type="ECO:0000256" key="5">
    <source>
        <dbReference type="ARBA" id="ARBA00023004"/>
    </source>
</evidence>
<comment type="caution">
    <text evidence="8">The sequence shown here is derived from an EMBL/GenBank/DDBJ whole genome shotgun (WGS) entry which is preliminary data.</text>
</comment>
<evidence type="ECO:0000256" key="7">
    <source>
        <dbReference type="SAM" id="Phobius"/>
    </source>
</evidence>
<keyword evidence="6" id="KW-0503">Monooxygenase</keyword>
<gene>
    <name evidence="8" type="ORF">BZA70DRAFT_267528</name>
</gene>
<keyword evidence="7" id="KW-1133">Transmembrane helix</keyword>
<dbReference type="InterPro" id="IPR002401">
    <property type="entry name" value="Cyt_P450_E_grp-I"/>
</dbReference>
<keyword evidence="9" id="KW-1185">Reference proteome</keyword>
<evidence type="ECO:0000256" key="1">
    <source>
        <dbReference type="ARBA" id="ARBA00010617"/>
    </source>
</evidence>
<evidence type="ECO:0000256" key="2">
    <source>
        <dbReference type="ARBA" id="ARBA00022617"/>
    </source>
</evidence>
<dbReference type="RefSeq" id="XP_064768011.1">
    <property type="nucleotide sequence ID" value="XM_064911109.1"/>
</dbReference>
<dbReference type="PANTHER" id="PTHR24291:SF50">
    <property type="entry name" value="BIFUNCTIONAL ALBAFLAVENONE MONOOXYGENASE_TERPENE SYNTHASE"/>
    <property type="match status" value="1"/>
</dbReference>
<evidence type="ECO:0000313" key="9">
    <source>
        <dbReference type="Proteomes" id="UP001498771"/>
    </source>
</evidence>
<dbReference type="InterPro" id="IPR001128">
    <property type="entry name" value="Cyt_P450"/>
</dbReference>
<keyword evidence="7" id="KW-0472">Membrane</keyword>
<comment type="similarity">
    <text evidence="1">Belongs to the cytochrome P450 family.</text>
</comment>
<dbReference type="PRINTS" id="PR00385">
    <property type="entry name" value="P450"/>
</dbReference>
<dbReference type="InterPro" id="IPR036396">
    <property type="entry name" value="Cyt_P450_sf"/>
</dbReference>
<feature type="transmembrane region" description="Helical" evidence="7">
    <location>
        <begin position="37"/>
        <end position="58"/>
    </location>
</feature>
<evidence type="ECO:0000313" key="8">
    <source>
        <dbReference type="EMBL" id="KAK7204978.1"/>
    </source>
</evidence>
<reference evidence="8 9" key="1">
    <citation type="submission" date="2024-03" db="EMBL/GenBank/DDBJ databases">
        <title>Genome-scale model development and genomic sequencing of the oleaginous clade Lipomyces.</title>
        <authorList>
            <consortium name="Lawrence Berkeley National Laboratory"/>
            <person name="Czajka J.J."/>
            <person name="Han Y."/>
            <person name="Kim J."/>
            <person name="Mondo S.J."/>
            <person name="Hofstad B.A."/>
            <person name="Robles A."/>
            <person name="Haridas S."/>
            <person name="Riley R."/>
            <person name="LaButti K."/>
            <person name="Pangilinan J."/>
            <person name="Andreopoulos W."/>
            <person name="Lipzen A."/>
            <person name="Yan J."/>
            <person name="Wang M."/>
            <person name="Ng V."/>
            <person name="Grigoriev I.V."/>
            <person name="Spatafora J.W."/>
            <person name="Magnuson J.K."/>
            <person name="Baker S.E."/>
            <person name="Pomraning K.R."/>
        </authorList>
    </citation>
    <scope>NUCLEOTIDE SEQUENCE [LARGE SCALE GENOMIC DNA]</scope>
    <source>
        <strain evidence="8 9">Phaff 52-87</strain>
    </source>
</reference>
<dbReference type="Pfam" id="PF00067">
    <property type="entry name" value="p450"/>
    <property type="match status" value="1"/>
</dbReference>
<name>A0ABR1F7C9_9ASCO</name>
<sequence length="548" mass="61560">MNTLALIFRVLPVIQLLSELWIVYSFLNVVWKVTAHLLIRALATAIFLYLCPSVRVVFYNAVYFPLLSKARAVPSPSTGRNIFHGHYSDGKSIVDGVTSMAYAREALPRARLLRVSASFYPSARPWEVILPVSRDSVHQVLVSRAESFVRSISAYSILARIFGKGVLTTDSASAHDMMRSSLLPAFTQHNVVRLVPGFLEHTSKLIVSIENKLDHSNPTTSMHLEQPITRSLTDSTCQALVGDNFNLLEHPESMTATAFQRLLLGTAPARVIFHCTLKFTKWRDHDIVNDFVREAVNAKIALHNSKQKYEDASGSDGQHRNANIMSFLLEHDAPAWTADSFLEQFYSLLVMQSDTIGGVRRTLWYLTLYPEIQSRLRDEIRSTFPEGAASITSASDLTSLRFLDCVLKESLRLAPPRRNAVFRKAVKDVHIDGYRIPKGATVYVDAYMLNRLPSVWGPDASEFYPERWQQKESNTDTFTDEQNLMTFSKGPFSCIGEQVALLQMKAFLAGLVGTFSFESPEEDPMADKDNVYSAEKLKALLVARVPGW</sequence>
<accession>A0ABR1F7C9</accession>
<evidence type="ECO:0000256" key="4">
    <source>
        <dbReference type="ARBA" id="ARBA00023002"/>
    </source>
</evidence>
<proteinExistence type="inferred from homology"/>
<evidence type="ECO:0000256" key="6">
    <source>
        <dbReference type="ARBA" id="ARBA00023033"/>
    </source>
</evidence>
<dbReference type="SUPFAM" id="SSF48264">
    <property type="entry name" value="Cytochrome P450"/>
    <property type="match status" value="1"/>
</dbReference>
<dbReference type="GeneID" id="90036621"/>
<feature type="transmembrane region" description="Helical" evidence="7">
    <location>
        <begin position="6"/>
        <end position="30"/>
    </location>
</feature>
<dbReference type="EMBL" id="JBBJBU010000006">
    <property type="protein sequence ID" value="KAK7204978.1"/>
    <property type="molecule type" value="Genomic_DNA"/>
</dbReference>
<dbReference type="Proteomes" id="UP001498771">
    <property type="component" value="Unassembled WGS sequence"/>
</dbReference>
<keyword evidence="4" id="KW-0560">Oxidoreductase</keyword>
<keyword evidence="5" id="KW-0408">Iron</keyword>
<protein>
    <submittedName>
        <fullName evidence="8">Cytochrome P450</fullName>
    </submittedName>
</protein>
<evidence type="ECO:0000256" key="3">
    <source>
        <dbReference type="ARBA" id="ARBA00022723"/>
    </source>
</evidence>
<dbReference type="PANTHER" id="PTHR24291">
    <property type="entry name" value="CYTOCHROME P450 FAMILY 4"/>
    <property type="match status" value="1"/>
</dbReference>
<keyword evidence="3" id="KW-0479">Metal-binding</keyword>
<dbReference type="InterPro" id="IPR050196">
    <property type="entry name" value="Cytochrome_P450_Monoox"/>
</dbReference>
<dbReference type="Gene3D" id="1.10.630.10">
    <property type="entry name" value="Cytochrome P450"/>
    <property type="match status" value="1"/>
</dbReference>
<keyword evidence="7" id="KW-0812">Transmembrane</keyword>
<organism evidence="8 9">
    <name type="scientific">Myxozyma melibiosi</name>
    <dbReference type="NCBI Taxonomy" id="54550"/>
    <lineage>
        <taxon>Eukaryota</taxon>
        <taxon>Fungi</taxon>
        <taxon>Dikarya</taxon>
        <taxon>Ascomycota</taxon>
        <taxon>Saccharomycotina</taxon>
        <taxon>Lipomycetes</taxon>
        <taxon>Lipomycetales</taxon>
        <taxon>Lipomycetaceae</taxon>
        <taxon>Myxozyma</taxon>
    </lineage>
</organism>
<dbReference type="PRINTS" id="PR00463">
    <property type="entry name" value="EP450I"/>
</dbReference>
<keyword evidence="2" id="KW-0349">Heme</keyword>